<reference evidence="1" key="1">
    <citation type="submission" date="2014-09" db="EMBL/GenBank/DDBJ databases">
        <authorList>
            <person name="Magalhaes I.L.F."/>
            <person name="Oliveira U."/>
            <person name="Santos F.R."/>
            <person name="Vidigal T.H.D.A."/>
            <person name="Brescovit A.D."/>
            <person name="Santos A.J."/>
        </authorList>
    </citation>
    <scope>NUCLEOTIDE SEQUENCE</scope>
    <source>
        <tissue evidence="1">Shoot tissue taken approximately 20 cm above the soil surface</tissue>
    </source>
</reference>
<protein>
    <submittedName>
        <fullName evidence="1">Uncharacterized protein</fullName>
    </submittedName>
</protein>
<proteinExistence type="predicted"/>
<accession>A0A0A9FZ21</accession>
<dbReference type="AlphaFoldDB" id="A0A0A9FZ21"/>
<evidence type="ECO:0000313" key="1">
    <source>
        <dbReference type="EMBL" id="JAE15551.1"/>
    </source>
</evidence>
<sequence length="107" mass="12546">MRVNKKNSVAENKDLEIFTKWVLDIGNGDIPSTAHDNKTEPTWIEIPHDLLIFTEGPKILYMSQPSVNSLLETILLYFEFTLSTLLHICLHRKHQCMLQYQQRSLKY</sequence>
<name>A0A0A9FZ21_ARUDO</name>
<reference evidence="1" key="2">
    <citation type="journal article" date="2015" name="Data Brief">
        <title>Shoot transcriptome of the giant reed, Arundo donax.</title>
        <authorList>
            <person name="Barrero R.A."/>
            <person name="Guerrero F.D."/>
            <person name="Moolhuijzen P."/>
            <person name="Goolsby J.A."/>
            <person name="Tidwell J."/>
            <person name="Bellgard S.E."/>
            <person name="Bellgard M.I."/>
        </authorList>
    </citation>
    <scope>NUCLEOTIDE SEQUENCE</scope>
    <source>
        <tissue evidence="1">Shoot tissue taken approximately 20 cm above the soil surface</tissue>
    </source>
</reference>
<dbReference type="EMBL" id="GBRH01182345">
    <property type="protein sequence ID" value="JAE15551.1"/>
    <property type="molecule type" value="Transcribed_RNA"/>
</dbReference>
<organism evidence="1">
    <name type="scientific">Arundo donax</name>
    <name type="common">Giant reed</name>
    <name type="synonym">Donax arundinaceus</name>
    <dbReference type="NCBI Taxonomy" id="35708"/>
    <lineage>
        <taxon>Eukaryota</taxon>
        <taxon>Viridiplantae</taxon>
        <taxon>Streptophyta</taxon>
        <taxon>Embryophyta</taxon>
        <taxon>Tracheophyta</taxon>
        <taxon>Spermatophyta</taxon>
        <taxon>Magnoliopsida</taxon>
        <taxon>Liliopsida</taxon>
        <taxon>Poales</taxon>
        <taxon>Poaceae</taxon>
        <taxon>PACMAD clade</taxon>
        <taxon>Arundinoideae</taxon>
        <taxon>Arundineae</taxon>
        <taxon>Arundo</taxon>
    </lineage>
</organism>